<keyword evidence="1" id="KW-0472">Membrane</keyword>
<keyword evidence="1" id="KW-0812">Transmembrane</keyword>
<dbReference type="Proteomes" id="UP000555103">
    <property type="component" value="Unassembled WGS sequence"/>
</dbReference>
<accession>A0A840CSQ4</accession>
<dbReference type="RefSeq" id="WP_183305714.1">
    <property type="nucleotide sequence ID" value="NZ_JACIEP010000002.1"/>
</dbReference>
<organism evidence="2 3">
    <name type="scientific">Dysgonomonas hofstadii</name>
    <dbReference type="NCBI Taxonomy" id="637886"/>
    <lineage>
        <taxon>Bacteria</taxon>
        <taxon>Pseudomonadati</taxon>
        <taxon>Bacteroidota</taxon>
        <taxon>Bacteroidia</taxon>
        <taxon>Bacteroidales</taxon>
        <taxon>Dysgonomonadaceae</taxon>
        <taxon>Dysgonomonas</taxon>
    </lineage>
</organism>
<proteinExistence type="predicted"/>
<name>A0A840CSQ4_9BACT</name>
<feature type="transmembrane region" description="Helical" evidence="1">
    <location>
        <begin position="6"/>
        <end position="23"/>
    </location>
</feature>
<dbReference type="EMBL" id="JACIEP010000002">
    <property type="protein sequence ID" value="MBB4034763.1"/>
    <property type="molecule type" value="Genomic_DNA"/>
</dbReference>
<reference evidence="2 3" key="1">
    <citation type="submission" date="2020-08" db="EMBL/GenBank/DDBJ databases">
        <title>Genomic Encyclopedia of Type Strains, Phase IV (KMG-IV): sequencing the most valuable type-strain genomes for metagenomic binning, comparative biology and taxonomic classification.</title>
        <authorList>
            <person name="Goeker M."/>
        </authorList>
    </citation>
    <scope>NUCLEOTIDE SEQUENCE [LARGE SCALE GENOMIC DNA]</scope>
    <source>
        <strain evidence="2 3">DSM 104969</strain>
    </source>
</reference>
<keyword evidence="3" id="KW-1185">Reference proteome</keyword>
<evidence type="ECO:0000256" key="1">
    <source>
        <dbReference type="SAM" id="Phobius"/>
    </source>
</evidence>
<protein>
    <submittedName>
        <fullName evidence="2">Uncharacterized protein</fullName>
    </submittedName>
</protein>
<dbReference type="AlphaFoldDB" id="A0A840CSQ4"/>
<comment type="caution">
    <text evidence="2">The sequence shown here is derived from an EMBL/GenBank/DDBJ whole genome shotgun (WGS) entry which is preliminary data.</text>
</comment>
<evidence type="ECO:0000313" key="3">
    <source>
        <dbReference type="Proteomes" id="UP000555103"/>
    </source>
</evidence>
<gene>
    <name evidence="2" type="ORF">GGR21_000650</name>
</gene>
<sequence>MIETIGKIILVIACLFMAGLNLWNEFSDWFNKKYQKRSDNNQPAKSITKEKQKGIIPNIIGESKFRLRTKEEENIPFHSIELEKEFPEKEQINPEDELVPLDIVSNQNTIHDQGVTIDEFEMLANTLQGKITRNTESQVKEVLQKMKGTNLLGQFTNQVKGAEDIANKILASFDNNEKNINNTGFDFSKYIRK</sequence>
<keyword evidence="1" id="KW-1133">Transmembrane helix</keyword>
<evidence type="ECO:0000313" key="2">
    <source>
        <dbReference type="EMBL" id="MBB4034763.1"/>
    </source>
</evidence>